<gene>
    <name evidence="8" type="ORF">MNBD_NITROSPINAE02-2192</name>
</gene>
<keyword evidence="5 7" id="KW-1133">Transmembrane helix</keyword>
<dbReference type="GO" id="GO:0043190">
    <property type="term" value="C:ATP-binding cassette (ABC) transporter complex"/>
    <property type="evidence" value="ECO:0007669"/>
    <property type="project" value="InterPro"/>
</dbReference>
<accession>A0A3B1BQQ1</accession>
<dbReference type="Pfam" id="PF02405">
    <property type="entry name" value="MlaE"/>
    <property type="match status" value="1"/>
</dbReference>
<comment type="subcellular location">
    <subcellularLocation>
        <location evidence="1">Membrane</location>
        <topology evidence="1">Multi-pass membrane protein</topology>
    </subcellularLocation>
</comment>
<evidence type="ECO:0000256" key="4">
    <source>
        <dbReference type="ARBA" id="ARBA00022692"/>
    </source>
</evidence>
<evidence type="ECO:0000256" key="1">
    <source>
        <dbReference type="ARBA" id="ARBA00004141"/>
    </source>
</evidence>
<feature type="transmembrane region" description="Helical" evidence="7">
    <location>
        <begin position="199"/>
        <end position="219"/>
    </location>
</feature>
<keyword evidence="6 7" id="KW-0472">Membrane</keyword>
<dbReference type="AlphaFoldDB" id="A0A3B1BQQ1"/>
<evidence type="ECO:0000256" key="7">
    <source>
        <dbReference type="SAM" id="Phobius"/>
    </source>
</evidence>
<evidence type="ECO:0000256" key="5">
    <source>
        <dbReference type="ARBA" id="ARBA00022989"/>
    </source>
</evidence>
<protein>
    <submittedName>
        <fullName evidence="8">Phospholipid ABC transporter permease protein MlaE</fullName>
    </submittedName>
</protein>
<evidence type="ECO:0000256" key="3">
    <source>
        <dbReference type="ARBA" id="ARBA00022448"/>
    </source>
</evidence>
<feature type="transmembrane region" description="Helical" evidence="7">
    <location>
        <begin position="239"/>
        <end position="258"/>
    </location>
</feature>
<keyword evidence="3" id="KW-0813">Transport</keyword>
<organism evidence="8">
    <name type="scientific">hydrothermal vent metagenome</name>
    <dbReference type="NCBI Taxonomy" id="652676"/>
    <lineage>
        <taxon>unclassified sequences</taxon>
        <taxon>metagenomes</taxon>
        <taxon>ecological metagenomes</taxon>
    </lineage>
</organism>
<evidence type="ECO:0000313" key="8">
    <source>
        <dbReference type="EMBL" id="VAX20279.1"/>
    </source>
</evidence>
<name>A0A3B1BQQ1_9ZZZZ</name>
<dbReference type="InterPro" id="IPR003453">
    <property type="entry name" value="ABC_MlaE_roteobac"/>
</dbReference>
<dbReference type="NCBIfam" id="TIGR00056">
    <property type="entry name" value="MlaE family lipid ABC transporter permease subunit"/>
    <property type="match status" value="1"/>
</dbReference>
<sequence length="259" mass="27785">MIAIPGVEYLGARIIEISSMVGKSTLFTWQVMKWMFRPPFRVRAVFEQMQEIGYNSIPVVAITALSTGSVLALQSYIGFKRFGAESMVGTVVALSMTRELGPVLTGLMVAGRAGSAMAAELGTMKVTEQIDALYTLSANPVKYLIVPRFIAATLMLPILVVVADSVGILGGAAIGIGVLDANPVVYMKKSFDFIKLADIYSGLFKSFVFGMIIAIVCCYQGFYTEGGAEGVGKATTRSVVISCILILVIDYVLTSVLFQ</sequence>
<evidence type="ECO:0000256" key="2">
    <source>
        <dbReference type="ARBA" id="ARBA00007556"/>
    </source>
</evidence>
<dbReference type="PANTHER" id="PTHR30188">
    <property type="entry name" value="ABC TRANSPORTER PERMEASE PROTEIN-RELATED"/>
    <property type="match status" value="1"/>
</dbReference>
<proteinExistence type="inferred from homology"/>
<dbReference type="EMBL" id="UOGE01000053">
    <property type="protein sequence ID" value="VAX20279.1"/>
    <property type="molecule type" value="Genomic_DNA"/>
</dbReference>
<dbReference type="GO" id="GO:0005548">
    <property type="term" value="F:phospholipid transporter activity"/>
    <property type="evidence" value="ECO:0007669"/>
    <property type="project" value="TreeGrafter"/>
</dbReference>
<reference evidence="8" key="1">
    <citation type="submission" date="2018-06" db="EMBL/GenBank/DDBJ databases">
        <authorList>
            <person name="Zhirakovskaya E."/>
        </authorList>
    </citation>
    <scope>NUCLEOTIDE SEQUENCE</scope>
</reference>
<comment type="similarity">
    <text evidence="2">Belongs to the MlaE permease family.</text>
</comment>
<feature type="transmembrane region" description="Helical" evidence="7">
    <location>
        <begin position="149"/>
        <end position="179"/>
    </location>
</feature>
<dbReference type="PANTHER" id="PTHR30188:SF4">
    <property type="entry name" value="PROTEIN TRIGALACTOSYLDIACYLGLYCEROL 1, CHLOROPLASTIC"/>
    <property type="match status" value="1"/>
</dbReference>
<keyword evidence="4 7" id="KW-0812">Transmembrane</keyword>
<dbReference type="InterPro" id="IPR030802">
    <property type="entry name" value="Permease_MalE"/>
</dbReference>
<evidence type="ECO:0000256" key="6">
    <source>
        <dbReference type="ARBA" id="ARBA00023136"/>
    </source>
</evidence>